<dbReference type="Proteomes" id="UP001497700">
    <property type="component" value="Unassembled WGS sequence"/>
</dbReference>
<organism evidence="1 2">
    <name type="scientific">Hypoxylon rubiginosum</name>
    <dbReference type="NCBI Taxonomy" id="110542"/>
    <lineage>
        <taxon>Eukaryota</taxon>
        <taxon>Fungi</taxon>
        <taxon>Dikarya</taxon>
        <taxon>Ascomycota</taxon>
        <taxon>Pezizomycotina</taxon>
        <taxon>Sordariomycetes</taxon>
        <taxon>Xylariomycetidae</taxon>
        <taxon>Xylariales</taxon>
        <taxon>Hypoxylaceae</taxon>
        <taxon>Hypoxylon</taxon>
    </lineage>
</organism>
<name>A0ACB9Z1A2_9PEZI</name>
<dbReference type="EMBL" id="MU393479">
    <property type="protein sequence ID" value="KAI4864960.1"/>
    <property type="molecule type" value="Genomic_DNA"/>
</dbReference>
<evidence type="ECO:0000313" key="2">
    <source>
        <dbReference type="Proteomes" id="UP001497700"/>
    </source>
</evidence>
<evidence type="ECO:0000313" key="1">
    <source>
        <dbReference type="EMBL" id="KAI4864960.1"/>
    </source>
</evidence>
<accession>A0ACB9Z1A2</accession>
<reference evidence="1 2" key="1">
    <citation type="journal article" date="2022" name="New Phytol.">
        <title>Ecological generalism drives hyperdiversity of secondary metabolite gene clusters in xylarialean endophytes.</title>
        <authorList>
            <person name="Franco M.E.E."/>
            <person name="Wisecaver J.H."/>
            <person name="Arnold A.E."/>
            <person name="Ju Y.M."/>
            <person name="Slot J.C."/>
            <person name="Ahrendt S."/>
            <person name="Moore L.P."/>
            <person name="Eastman K.E."/>
            <person name="Scott K."/>
            <person name="Konkel Z."/>
            <person name="Mondo S.J."/>
            <person name="Kuo A."/>
            <person name="Hayes R.D."/>
            <person name="Haridas S."/>
            <person name="Andreopoulos B."/>
            <person name="Riley R."/>
            <person name="LaButti K."/>
            <person name="Pangilinan J."/>
            <person name="Lipzen A."/>
            <person name="Amirebrahimi M."/>
            <person name="Yan J."/>
            <person name="Adam C."/>
            <person name="Keymanesh K."/>
            <person name="Ng V."/>
            <person name="Louie K."/>
            <person name="Northen T."/>
            <person name="Drula E."/>
            <person name="Henrissat B."/>
            <person name="Hsieh H.M."/>
            <person name="Youens-Clark K."/>
            <person name="Lutzoni F."/>
            <person name="Miadlikowska J."/>
            <person name="Eastwood D.C."/>
            <person name="Hamelin R.C."/>
            <person name="Grigoriev I.V."/>
            <person name="U'Ren J.M."/>
        </authorList>
    </citation>
    <scope>NUCLEOTIDE SEQUENCE [LARGE SCALE GENOMIC DNA]</scope>
    <source>
        <strain evidence="1 2">CBS 119005</strain>
    </source>
</reference>
<sequence>MPKRKRPIQAHRDISTHSSVSTHDNISIQVLADEERDSIPSPLPPTDYERSLARLPNATTRNLVNKDPKRPILGAASYLNPSKDHRVADLDKYIEAAYDPYEKPSSRRPIFNQAAGHFRPQLEQRLMNRIILYTGCFNPPHRGHQEMLNRVFSCTRDINVIAAIVKPIGGQSKEYTDDVSFTRDQKIQLWTGNQGPHDWLWVYDRSSDEWEIFRDRLTRAIRRDGFHLEFVWLGGPDHVKTDDVSKEVWGCEDIIVSDVGRMADFVRPNGKLIRLTTCTPWKPVSIDRKKMVRKSTDTAEWILGSLSFTMLGKSRLTSQAVWVFFFVSDLS</sequence>
<proteinExistence type="predicted"/>
<gene>
    <name evidence="1" type="ORF">F4820DRAFT_422202</name>
</gene>
<keyword evidence="2" id="KW-1185">Reference proteome</keyword>
<protein>
    <submittedName>
        <fullName evidence="1">Uncharacterized protein</fullName>
    </submittedName>
</protein>
<comment type="caution">
    <text evidence="1">The sequence shown here is derived from an EMBL/GenBank/DDBJ whole genome shotgun (WGS) entry which is preliminary data.</text>
</comment>